<accession>A0A5S5AY59</accession>
<evidence type="ECO:0000259" key="8">
    <source>
        <dbReference type="Pfam" id="PF06808"/>
    </source>
</evidence>
<dbReference type="EMBL" id="VNHO01000002">
    <property type="protein sequence ID" value="TYP58814.1"/>
    <property type="molecule type" value="Genomic_DNA"/>
</dbReference>
<keyword evidence="5 7" id="KW-1133">Transmembrane helix</keyword>
<comment type="caution">
    <text evidence="9">The sequence shown here is derived from an EMBL/GenBank/DDBJ whole genome shotgun (WGS) entry which is preliminary data.</text>
</comment>
<dbReference type="PANTHER" id="PTHR33362:SF4">
    <property type="entry name" value="2,3-DIKETO-L-GULONATE TRAP TRANSPORTER LARGE PERMEASE PROTEIN YIAN"/>
    <property type="match status" value="1"/>
</dbReference>
<dbReference type="Pfam" id="PF06808">
    <property type="entry name" value="DctM"/>
    <property type="match status" value="1"/>
</dbReference>
<dbReference type="PANTHER" id="PTHR33362">
    <property type="entry name" value="SIALIC ACID TRAP TRANSPORTER PERMEASE PROTEIN SIAT-RELATED"/>
    <property type="match status" value="1"/>
</dbReference>
<feature type="transmembrane region" description="Helical" evidence="7">
    <location>
        <begin position="45"/>
        <end position="67"/>
    </location>
</feature>
<feature type="transmembrane region" description="Helical" evidence="7">
    <location>
        <begin position="135"/>
        <end position="157"/>
    </location>
</feature>
<evidence type="ECO:0000256" key="7">
    <source>
        <dbReference type="SAM" id="Phobius"/>
    </source>
</evidence>
<reference evidence="9 10" key="1">
    <citation type="submission" date="2019-07" db="EMBL/GenBank/DDBJ databases">
        <title>Genomic Encyclopedia of Type Strains, Phase I: the one thousand microbial genomes (KMG-I) project.</title>
        <authorList>
            <person name="Kyrpides N."/>
        </authorList>
    </citation>
    <scope>NUCLEOTIDE SEQUENCE [LARGE SCALE GENOMIC DNA]</scope>
    <source>
        <strain evidence="9 10">DSM 16647</strain>
    </source>
</reference>
<feature type="transmembrane region" description="Helical" evidence="7">
    <location>
        <begin position="169"/>
        <end position="191"/>
    </location>
</feature>
<evidence type="ECO:0000256" key="3">
    <source>
        <dbReference type="ARBA" id="ARBA00022519"/>
    </source>
</evidence>
<dbReference type="GO" id="GO:0022857">
    <property type="term" value="F:transmembrane transporter activity"/>
    <property type="evidence" value="ECO:0007669"/>
    <property type="project" value="TreeGrafter"/>
</dbReference>
<dbReference type="GO" id="GO:0005886">
    <property type="term" value="C:plasma membrane"/>
    <property type="evidence" value="ECO:0007669"/>
    <property type="project" value="UniProtKB-SubCell"/>
</dbReference>
<dbReference type="Proteomes" id="UP000322294">
    <property type="component" value="Unassembled WGS sequence"/>
</dbReference>
<evidence type="ECO:0000256" key="2">
    <source>
        <dbReference type="ARBA" id="ARBA00022475"/>
    </source>
</evidence>
<keyword evidence="2" id="KW-1003">Cell membrane</keyword>
<dbReference type="AlphaFoldDB" id="A0A5S5AY59"/>
<keyword evidence="10" id="KW-1185">Reference proteome</keyword>
<feature type="domain" description="TRAP C4-dicarboxylate transport system permease DctM subunit" evidence="8">
    <location>
        <begin position="5"/>
        <end position="232"/>
    </location>
</feature>
<feature type="transmembrane region" description="Helical" evidence="7">
    <location>
        <begin position="217"/>
        <end position="237"/>
    </location>
</feature>
<sequence>MLLVLIIFLGLLAFGMPVAFSIGISGVTYFLTTPDIPFSIVVQRVVASTQSFTLLAIPLFIFAGNLMNNTGITKKLIRLSDVLTGHMYGNLAQISVVLSTLMGGVSGSATADAAMETRILGPEMLRKGYSRGYSAAINGLSALITATIPPSMGLIIYGSVGEVSVGRLFAAGIVPGFLMMAALMLAVSISARKRGYLPAKAKPASLKEIFIAFKESFWALIFPVILIVGYVSVFLHLPKPVPLPQFMPFLSARLYIKNSHGSHLCGL</sequence>
<name>A0A5S5AY59_9FIRM</name>
<keyword evidence="3" id="KW-0997">Cell inner membrane</keyword>
<gene>
    <name evidence="9" type="ORF">LZ11_00270</name>
</gene>
<organism evidence="9 10">
    <name type="scientific">Thermosediminibacter litoriperuensis</name>
    <dbReference type="NCBI Taxonomy" id="291989"/>
    <lineage>
        <taxon>Bacteria</taxon>
        <taxon>Bacillati</taxon>
        <taxon>Bacillota</taxon>
        <taxon>Clostridia</taxon>
        <taxon>Thermosediminibacterales</taxon>
        <taxon>Thermosediminibacteraceae</taxon>
        <taxon>Thermosediminibacter</taxon>
    </lineage>
</organism>
<evidence type="ECO:0000256" key="6">
    <source>
        <dbReference type="ARBA" id="ARBA00023136"/>
    </source>
</evidence>
<dbReference type="InterPro" id="IPR004681">
    <property type="entry name" value="TRAP_DctM"/>
</dbReference>
<dbReference type="InterPro" id="IPR010656">
    <property type="entry name" value="DctM"/>
</dbReference>
<evidence type="ECO:0000256" key="1">
    <source>
        <dbReference type="ARBA" id="ARBA00004429"/>
    </source>
</evidence>
<evidence type="ECO:0000256" key="5">
    <source>
        <dbReference type="ARBA" id="ARBA00022989"/>
    </source>
</evidence>
<protein>
    <submittedName>
        <fullName evidence="9">Tripartite ATP-independent transporter DctM subunit</fullName>
    </submittedName>
</protein>
<evidence type="ECO:0000313" key="10">
    <source>
        <dbReference type="Proteomes" id="UP000322294"/>
    </source>
</evidence>
<evidence type="ECO:0000313" key="9">
    <source>
        <dbReference type="EMBL" id="TYP58814.1"/>
    </source>
</evidence>
<keyword evidence="6 7" id="KW-0472">Membrane</keyword>
<keyword evidence="4 7" id="KW-0812">Transmembrane</keyword>
<evidence type="ECO:0000256" key="4">
    <source>
        <dbReference type="ARBA" id="ARBA00022692"/>
    </source>
</evidence>
<comment type="subcellular location">
    <subcellularLocation>
        <location evidence="1">Cell inner membrane</location>
        <topology evidence="1">Multi-pass membrane protein</topology>
    </subcellularLocation>
</comment>
<proteinExistence type="predicted"/>